<protein>
    <submittedName>
        <fullName evidence="15">Zinc finger and BTB domain-containing protein 14</fullName>
    </submittedName>
</protein>
<keyword evidence="6" id="KW-0805">Transcription regulation</keyword>
<feature type="binding site" evidence="11">
    <location>
        <position position="8"/>
    </location>
    <ligand>
        <name>Zn(2+)</name>
        <dbReference type="ChEBI" id="CHEBI:29105"/>
    </ligand>
</feature>
<feature type="compositionally biased region" description="Basic and acidic residues" evidence="12">
    <location>
        <begin position="322"/>
        <end position="335"/>
    </location>
</feature>
<keyword evidence="8" id="KW-0804">Transcription</keyword>
<evidence type="ECO:0000256" key="10">
    <source>
        <dbReference type="PROSITE-ProRule" id="PRU00042"/>
    </source>
</evidence>
<dbReference type="SMART" id="SM00868">
    <property type="entry name" value="zf-AD"/>
    <property type="match status" value="1"/>
</dbReference>
<keyword evidence="3" id="KW-0677">Repeat</keyword>
<comment type="subcellular location">
    <subcellularLocation>
        <location evidence="1">Nucleus</location>
    </subcellularLocation>
</comment>
<accession>A0A8D8A4T7</accession>
<evidence type="ECO:0000256" key="4">
    <source>
        <dbReference type="ARBA" id="ARBA00022771"/>
    </source>
</evidence>
<name>A0A8D8A4T7_CULPI</name>
<keyword evidence="4 10" id="KW-0863">Zinc-finger</keyword>
<feature type="compositionally biased region" description="Acidic residues" evidence="12">
    <location>
        <begin position="127"/>
        <end position="145"/>
    </location>
</feature>
<evidence type="ECO:0000256" key="9">
    <source>
        <dbReference type="ARBA" id="ARBA00023242"/>
    </source>
</evidence>
<dbReference type="SMART" id="SM00355">
    <property type="entry name" value="ZnF_C2H2"/>
    <property type="match status" value="4"/>
</dbReference>
<dbReference type="PROSITE" id="PS51915">
    <property type="entry name" value="ZAD"/>
    <property type="match status" value="1"/>
</dbReference>
<feature type="domain" description="C2H2-type" evidence="13">
    <location>
        <begin position="270"/>
        <end position="297"/>
    </location>
</feature>
<feature type="compositionally biased region" description="Acidic residues" evidence="12">
    <location>
        <begin position="155"/>
        <end position="171"/>
    </location>
</feature>
<dbReference type="PROSITE" id="PS00028">
    <property type="entry name" value="ZINC_FINGER_C2H2_1"/>
    <property type="match status" value="3"/>
</dbReference>
<evidence type="ECO:0000256" key="8">
    <source>
        <dbReference type="ARBA" id="ARBA00023163"/>
    </source>
</evidence>
<dbReference type="Pfam" id="PF07776">
    <property type="entry name" value="zf-AD"/>
    <property type="match status" value="1"/>
</dbReference>
<evidence type="ECO:0000256" key="12">
    <source>
        <dbReference type="SAM" id="MobiDB-lite"/>
    </source>
</evidence>
<keyword evidence="7" id="KW-0238">DNA-binding</keyword>
<evidence type="ECO:0000259" key="14">
    <source>
        <dbReference type="PROSITE" id="PS51915"/>
    </source>
</evidence>
<dbReference type="SUPFAM" id="SSF57667">
    <property type="entry name" value="beta-beta-alpha zinc fingers"/>
    <property type="match status" value="2"/>
</dbReference>
<proteinExistence type="predicted"/>
<dbReference type="EMBL" id="HBUE01014719">
    <property type="protein sequence ID" value="CAG6449990.1"/>
    <property type="molecule type" value="Transcribed_RNA"/>
</dbReference>
<dbReference type="InterPro" id="IPR013087">
    <property type="entry name" value="Znf_C2H2_type"/>
</dbReference>
<organism evidence="15">
    <name type="scientific">Culex pipiens</name>
    <name type="common">House mosquito</name>
    <dbReference type="NCBI Taxonomy" id="7175"/>
    <lineage>
        <taxon>Eukaryota</taxon>
        <taxon>Metazoa</taxon>
        <taxon>Ecdysozoa</taxon>
        <taxon>Arthropoda</taxon>
        <taxon>Hexapoda</taxon>
        <taxon>Insecta</taxon>
        <taxon>Pterygota</taxon>
        <taxon>Neoptera</taxon>
        <taxon>Endopterygota</taxon>
        <taxon>Diptera</taxon>
        <taxon>Nematocera</taxon>
        <taxon>Culicoidea</taxon>
        <taxon>Culicidae</taxon>
        <taxon>Culicinae</taxon>
        <taxon>Culicini</taxon>
        <taxon>Culex</taxon>
        <taxon>Culex</taxon>
    </lineage>
</organism>
<feature type="domain" description="C2H2-type" evidence="13">
    <location>
        <begin position="298"/>
        <end position="325"/>
    </location>
</feature>
<reference evidence="15" key="1">
    <citation type="submission" date="2021-05" db="EMBL/GenBank/DDBJ databases">
        <authorList>
            <person name="Alioto T."/>
            <person name="Alioto T."/>
            <person name="Gomez Garrido J."/>
        </authorList>
    </citation>
    <scope>NUCLEOTIDE SEQUENCE</scope>
</reference>
<keyword evidence="5 11" id="KW-0862">Zinc</keyword>
<dbReference type="FunFam" id="3.30.160.60:FF:000446">
    <property type="entry name" value="Zinc finger protein"/>
    <property type="match status" value="1"/>
</dbReference>
<feature type="region of interest" description="Disordered" evidence="12">
    <location>
        <begin position="120"/>
        <end position="171"/>
    </location>
</feature>
<dbReference type="GO" id="GO:0008270">
    <property type="term" value="F:zinc ion binding"/>
    <property type="evidence" value="ECO:0007669"/>
    <property type="project" value="UniProtKB-UniRule"/>
</dbReference>
<dbReference type="Pfam" id="PF00096">
    <property type="entry name" value="zf-C2H2"/>
    <property type="match status" value="1"/>
</dbReference>
<dbReference type="FunFam" id="3.30.160.60:FF:000145">
    <property type="entry name" value="Zinc finger protein 574"/>
    <property type="match status" value="1"/>
</dbReference>
<keyword evidence="9" id="KW-0539">Nucleus</keyword>
<dbReference type="Gene3D" id="3.40.1800.20">
    <property type="match status" value="1"/>
</dbReference>
<dbReference type="Gene3D" id="3.30.160.60">
    <property type="entry name" value="Classic Zinc Finger"/>
    <property type="match status" value="3"/>
</dbReference>
<dbReference type="SUPFAM" id="SSF57716">
    <property type="entry name" value="Glucocorticoid receptor-like (DNA-binding domain)"/>
    <property type="match status" value="1"/>
</dbReference>
<dbReference type="GO" id="GO:0010468">
    <property type="term" value="P:regulation of gene expression"/>
    <property type="evidence" value="ECO:0007669"/>
    <property type="project" value="TreeGrafter"/>
</dbReference>
<evidence type="ECO:0000256" key="11">
    <source>
        <dbReference type="PROSITE-ProRule" id="PRU01263"/>
    </source>
</evidence>
<feature type="binding site" evidence="11">
    <location>
        <position position="55"/>
    </location>
    <ligand>
        <name>Zn(2+)</name>
        <dbReference type="ChEBI" id="CHEBI:29105"/>
    </ligand>
</feature>
<dbReference type="InterPro" id="IPR036236">
    <property type="entry name" value="Znf_C2H2_sf"/>
</dbReference>
<dbReference type="InterPro" id="IPR050331">
    <property type="entry name" value="Zinc_finger"/>
</dbReference>
<feature type="domain" description="C2H2-type" evidence="13">
    <location>
        <begin position="213"/>
        <end position="240"/>
    </location>
</feature>
<evidence type="ECO:0000256" key="3">
    <source>
        <dbReference type="ARBA" id="ARBA00022737"/>
    </source>
</evidence>
<dbReference type="PANTHER" id="PTHR16515:SF49">
    <property type="entry name" value="GASTRULA ZINC FINGER PROTEIN XLCGF49.1-LIKE-RELATED"/>
    <property type="match status" value="1"/>
</dbReference>
<evidence type="ECO:0000256" key="5">
    <source>
        <dbReference type="ARBA" id="ARBA00022833"/>
    </source>
</evidence>
<feature type="domain" description="ZAD" evidence="14">
    <location>
        <begin position="6"/>
        <end position="82"/>
    </location>
</feature>
<dbReference type="PANTHER" id="PTHR16515">
    <property type="entry name" value="PR DOMAIN ZINC FINGER PROTEIN"/>
    <property type="match status" value="1"/>
</dbReference>
<dbReference type="PROSITE" id="PS50157">
    <property type="entry name" value="ZINC_FINGER_C2H2_2"/>
    <property type="match status" value="3"/>
</dbReference>
<sequence>MESFSNCCRLCRSCNESTQPWNHLYAPQNAQLVKQIRACTGVQISESDALPKWICDRCMTALDQAYCFRIQCKETDACWRTQLTLLQKNVGAGMVAIPAPLVPVKLVYVAPEVGEVSAEQVVKEEPRDEFETEQVGEEEPQDEFETEHVVKNEPPDETEIEEAPDEESQQEMELIEPLYKPEVQPNSSNKSKPKAKVIYDERRNQGSSWNNRLQCRFCPKHFGRPGRLRKHEMRHTSERTVACLNCNNKYFTEADMLAHVERIHATDLPHGCGECGKRFLKKGQLVNHAVTHADRRPFMCEVCHKSFKNKYYLKYHLGLHEKKSQKQEQEQRENDEQTLQSSLADGVTEEETSE</sequence>
<feature type="binding site" evidence="11">
    <location>
        <position position="11"/>
    </location>
    <ligand>
        <name>Zn(2+)</name>
        <dbReference type="ChEBI" id="CHEBI:29105"/>
    </ligand>
</feature>
<evidence type="ECO:0000313" key="15">
    <source>
        <dbReference type="EMBL" id="CAG6449990.1"/>
    </source>
</evidence>
<dbReference type="GO" id="GO:0003677">
    <property type="term" value="F:DNA binding"/>
    <property type="evidence" value="ECO:0007669"/>
    <property type="project" value="UniProtKB-KW"/>
</dbReference>
<dbReference type="AlphaFoldDB" id="A0A8D8A4T7"/>
<evidence type="ECO:0000256" key="7">
    <source>
        <dbReference type="ARBA" id="ARBA00023125"/>
    </source>
</evidence>
<dbReference type="GO" id="GO:0005634">
    <property type="term" value="C:nucleus"/>
    <property type="evidence" value="ECO:0007669"/>
    <property type="project" value="UniProtKB-SubCell"/>
</dbReference>
<feature type="binding site" evidence="11">
    <location>
        <position position="58"/>
    </location>
    <ligand>
        <name>Zn(2+)</name>
        <dbReference type="ChEBI" id="CHEBI:29105"/>
    </ligand>
</feature>
<keyword evidence="2 11" id="KW-0479">Metal-binding</keyword>
<evidence type="ECO:0000259" key="13">
    <source>
        <dbReference type="PROSITE" id="PS50157"/>
    </source>
</evidence>
<evidence type="ECO:0000256" key="2">
    <source>
        <dbReference type="ARBA" id="ARBA00022723"/>
    </source>
</evidence>
<dbReference type="InterPro" id="IPR012934">
    <property type="entry name" value="Znf_AD"/>
</dbReference>
<evidence type="ECO:0000256" key="1">
    <source>
        <dbReference type="ARBA" id="ARBA00004123"/>
    </source>
</evidence>
<evidence type="ECO:0000256" key="6">
    <source>
        <dbReference type="ARBA" id="ARBA00023015"/>
    </source>
</evidence>
<feature type="region of interest" description="Disordered" evidence="12">
    <location>
        <begin position="322"/>
        <end position="354"/>
    </location>
</feature>